<evidence type="ECO:0000313" key="2">
    <source>
        <dbReference type="Proteomes" id="UP001055025"/>
    </source>
</evidence>
<name>A0AAV5B7I4_9ACTN</name>
<accession>A0AAV5B7I4</accession>
<sequence length="121" mass="13951">MSERTHVSDTGLTCTFDPEEYATRWDEDDVEHETGGTGCRERSETMGDRLRPYALVVLDECDEYDGERGWCMAEYDSEDELGRWMSIVGRCGYRMAHKTWARDRDGRPTGATVVMVREGKR</sequence>
<organism evidence="1 2">
    <name type="scientific">Granulimonas faecalis</name>
    <dbReference type="NCBI Taxonomy" id="2894155"/>
    <lineage>
        <taxon>Bacteria</taxon>
        <taxon>Bacillati</taxon>
        <taxon>Actinomycetota</taxon>
        <taxon>Coriobacteriia</taxon>
        <taxon>Coriobacteriales</taxon>
        <taxon>Kribbibacteriaceae</taxon>
        <taxon>Granulimonas</taxon>
    </lineage>
</organism>
<keyword evidence="2" id="KW-1185">Reference proteome</keyword>
<protein>
    <submittedName>
        <fullName evidence="1">Uncharacterized protein</fullName>
    </submittedName>
</protein>
<proteinExistence type="predicted"/>
<dbReference type="Proteomes" id="UP001055025">
    <property type="component" value="Unassembled WGS sequence"/>
</dbReference>
<comment type="caution">
    <text evidence="1">The sequence shown here is derived from an EMBL/GenBank/DDBJ whole genome shotgun (WGS) entry which is preliminary data.</text>
</comment>
<dbReference type="EMBL" id="BQKC01000002">
    <property type="protein sequence ID" value="GJM56206.1"/>
    <property type="molecule type" value="Genomic_DNA"/>
</dbReference>
<gene>
    <name evidence="1" type="ORF">ATOP_18610</name>
</gene>
<dbReference type="RefSeq" id="WP_135978530.1">
    <property type="nucleotide sequence ID" value="NZ_BQKC01000002.1"/>
</dbReference>
<reference evidence="1" key="1">
    <citation type="journal article" date="2022" name="Int. J. Syst. Evol. Microbiol.">
        <title>Granulimonas faecalis gen. nov., sp. nov., and Leptogranulimonas caecicola gen. nov., sp. nov., novel lactate-producing Atopobiaceae bacteria isolated from mouse intestines, and an emended description of the family Atopobiaceae.</title>
        <authorList>
            <person name="Morinaga K."/>
            <person name="Kusada H."/>
            <person name="Sakamoto S."/>
            <person name="Murakami T."/>
            <person name="Toyoda A."/>
            <person name="Mori H."/>
            <person name="Meng X.Y."/>
            <person name="Takashino M."/>
            <person name="Murotomi K."/>
            <person name="Tamaki H."/>
        </authorList>
    </citation>
    <scope>NUCLEOTIDE SEQUENCE</scope>
    <source>
        <strain evidence="1">OPF53</strain>
    </source>
</reference>
<dbReference type="AlphaFoldDB" id="A0AAV5B7I4"/>
<evidence type="ECO:0000313" key="1">
    <source>
        <dbReference type="EMBL" id="GJM56206.1"/>
    </source>
</evidence>